<dbReference type="OrthoDB" id="412647at2759"/>
<dbReference type="OMA" id="YITWINE"/>
<dbReference type="GO" id="GO:0015926">
    <property type="term" value="F:glucosidase activity"/>
    <property type="evidence" value="ECO:0007669"/>
    <property type="project" value="TreeGrafter"/>
</dbReference>
<feature type="domain" description="GH16" evidence="11">
    <location>
        <begin position="163"/>
        <end position="559"/>
    </location>
</feature>
<evidence type="ECO:0000256" key="3">
    <source>
        <dbReference type="ARBA" id="ARBA00022692"/>
    </source>
</evidence>
<comment type="similarity">
    <text evidence="2">Belongs to the SKN1/KRE6 family.</text>
</comment>
<evidence type="ECO:0000256" key="7">
    <source>
        <dbReference type="ARBA" id="ARBA00023180"/>
    </source>
</evidence>
<keyword evidence="4" id="KW-0735">Signal-anchor</keyword>
<evidence type="ECO:0000256" key="2">
    <source>
        <dbReference type="ARBA" id="ARBA00010962"/>
    </source>
</evidence>
<dbReference type="STRING" id="945553.A0A0D2MHJ2"/>
<feature type="transmembrane region" description="Helical" evidence="10">
    <location>
        <begin position="114"/>
        <end position="137"/>
    </location>
</feature>
<evidence type="ECO:0000256" key="4">
    <source>
        <dbReference type="ARBA" id="ARBA00022968"/>
    </source>
</evidence>
<comment type="subcellular location">
    <subcellularLocation>
        <location evidence="1">Membrane</location>
        <topology evidence="1">Single-pass type II membrane protein</topology>
    </subcellularLocation>
</comment>
<name>A0A0D2MHJ2_HYPSF</name>
<proteinExistence type="inferred from homology"/>
<dbReference type="InterPro" id="IPR013320">
    <property type="entry name" value="ConA-like_dom_sf"/>
</dbReference>
<keyword evidence="13" id="KW-1185">Reference proteome</keyword>
<evidence type="ECO:0000256" key="8">
    <source>
        <dbReference type="ARBA" id="ARBA00023316"/>
    </source>
</evidence>
<dbReference type="FunFam" id="2.60.120.200:FF:000135">
    <property type="entry name" value="Related to KRE6-glucan synthase subunit"/>
    <property type="match status" value="1"/>
</dbReference>
<keyword evidence="8" id="KW-0961">Cell wall biogenesis/degradation</keyword>
<dbReference type="GO" id="GO:0005789">
    <property type="term" value="C:endoplasmic reticulum membrane"/>
    <property type="evidence" value="ECO:0007669"/>
    <property type="project" value="TreeGrafter"/>
</dbReference>
<dbReference type="GO" id="GO:0031505">
    <property type="term" value="P:fungal-type cell wall organization"/>
    <property type="evidence" value="ECO:0007669"/>
    <property type="project" value="TreeGrafter"/>
</dbReference>
<evidence type="ECO:0000313" key="13">
    <source>
        <dbReference type="Proteomes" id="UP000054270"/>
    </source>
</evidence>
<evidence type="ECO:0000256" key="6">
    <source>
        <dbReference type="ARBA" id="ARBA00023136"/>
    </source>
</evidence>
<protein>
    <submittedName>
        <fullName evidence="12">Glycoside hydrolase family 16 protein</fullName>
    </submittedName>
</protein>
<keyword evidence="5 10" id="KW-1133">Transmembrane helix</keyword>
<evidence type="ECO:0000256" key="10">
    <source>
        <dbReference type="SAM" id="Phobius"/>
    </source>
</evidence>
<evidence type="ECO:0000259" key="11">
    <source>
        <dbReference type="PROSITE" id="PS51762"/>
    </source>
</evidence>
<evidence type="ECO:0000256" key="9">
    <source>
        <dbReference type="SAM" id="MobiDB-lite"/>
    </source>
</evidence>
<dbReference type="Gene3D" id="2.60.120.200">
    <property type="match status" value="2"/>
</dbReference>
<evidence type="ECO:0000313" key="12">
    <source>
        <dbReference type="EMBL" id="KJA23118.1"/>
    </source>
</evidence>
<sequence length="608" mass="65993">MSRNHFQVRPTSPSTTGLLTGGASIASSRHHRTPSDLSSVPGTPVSPFSGGRSDTGHPPSLSGKYALSPSPAQWGMPLLLNAENREPDDILHNPDPRNDGRINGRGSVITLRGLANLGCLLILALGIFALFACLPIYTHFTQTTQTNQGGFNLGGTNGTGQIPDLPGNFQLIDKDTPSSAYTYKAYEGGDEMELIFSDEFNADGRSFYPGDDPFWEAVDLHYWGTNDEEWYDPAQVTTKGGNLRITLDQVDDLSLNHNMTYKSGMIQTWNKFCFTGGLLVASVQLPGSSDVSGFWPGVWSMGNLGRAGYGASVEGLWPYSYDSCDVGTLPNQTYPGTATPIAAMVNGDGEANGELSYLTGQRLSACTCPGESHPGPMREDGSYVGRAAPEIDILEATVTDGVGYGSLSAQLAPFNAKYTPYMGTADNTTIVIYDANRTVLNTYQGGRYQQTISGLGLTNPNCYERPGTCFALYGFEYRPGFDNAYITWINEVRSWTLYSSALVADSAVEISQRLIPVEPMYIITNLGISEGFGLIDTANLVFPATMLVDYIRLYQRKGETNVGCNPDDFPTAAYIDTYKEVYSNPNLTVWADYKQPWPKNRLSATGCT</sequence>
<dbReference type="SUPFAM" id="SSF49899">
    <property type="entry name" value="Concanavalin A-like lectins/glucanases"/>
    <property type="match status" value="1"/>
</dbReference>
<dbReference type="Proteomes" id="UP000054270">
    <property type="component" value="Unassembled WGS sequence"/>
</dbReference>
<dbReference type="AlphaFoldDB" id="A0A0D2MHJ2"/>
<dbReference type="PROSITE" id="PS51762">
    <property type="entry name" value="GH16_2"/>
    <property type="match status" value="1"/>
</dbReference>
<dbReference type="InterPro" id="IPR000757">
    <property type="entry name" value="Beta-glucanase-like"/>
</dbReference>
<accession>A0A0D2MHJ2</accession>
<dbReference type="EMBL" id="KN817545">
    <property type="protein sequence ID" value="KJA23118.1"/>
    <property type="molecule type" value="Genomic_DNA"/>
</dbReference>
<dbReference type="PANTHER" id="PTHR31361">
    <property type="entry name" value="BETA-GLUCAN SYNTHESIS-ASSOCIATED PROTEIN KRE6-RELATED"/>
    <property type="match status" value="1"/>
</dbReference>
<evidence type="ECO:0000256" key="1">
    <source>
        <dbReference type="ARBA" id="ARBA00004606"/>
    </source>
</evidence>
<reference evidence="13" key="1">
    <citation type="submission" date="2014-04" db="EMBL/GenBank/DDBJ databases">
        <title>Evolutionary Origins and Diversification of the Mycorrhizal Mutualists.</title>
        <authorList>
            <consortium name="DOE Joint Genome Institute"/>
            <consortium name="Mycorrhizal Genomics Consortium"/>
            <person name="Kohler A."/>
            <person name="Kuo A."/>
            <person name="Nagy L.G."/>
            <person name="Floudas D."/>
            <person name="Copeland A."/>
            <person name="Barry K.W."/>
            <person name="Cichocki N."/>
            <person name="Veneault-Fourrey C."/>
            <person name="LaButti K."/>
            <person name="Lindquist E.A."/>
            <person name="Lipzen A."/>
            <person name="Lundell T."/>
            <person name="Morin E."/>
            <person name="Murat C."/>
            <person name="Riley R."/>
            <person name="Ohm R."/>
            <person name="Sun H."/>
            <person name="Tunlid A."/>
            <person name="Henrissat B."/>
            <person name="Grigoriev I.V."/>
            <person name="Hibbett D.S."/>
            <person name="Martin F."/>
        </authorList>
    </citation>
    <scope>NUCLEOTIDE SEQUENCE [LARGE SCALE GENOMIC DNA]</scope>
    <source>
        <strain evidence="13">FD-334 SS-4</strain>
    </source>
</reference>
<gene>
    <name evidence="12" type="ORF">HYPSUDRAFT_40261</name>
</gene>
<keyword evidence="6 10" id="KW-0472">Membrane</keyword>
<dbReference type="Pfam" id="PF03935">
    <property type="entry name" value="SKN1_KRE6_Sbg1"/>
    <property type="match status" value="1"/>
</dbReference>
<dbReference type="PANTHER" id="PTHR31361:SF1">
    <property type="entry name" value="BETA-GLUCAN SYNTHESIS-ASSOCIATED PROTEIN KRE6-RELATED"/>
    <property type="match status" value="1"/>
</dbReference>
<keyword evidence="7" id="KW-0325">Glycoprotein</keyword>
<organism evidence="12 13">
    <name type="scientific">Hypholoma sublateritium (strain FD-334 SS-4)</name>
    <dbReference type="NCBI Taxonomy" id="945553"/>
    <lineage>
        <taxon>Eukaryota</taxon>
        <taxon>Fungi</taxon>
        <taxon>Dikarya</taxon>
        <taxon>Basidiomycota</taxon>
        <taxon>Agaricomycotina</taxon>
        <taxon>Agaricomycetes</taxon>
        <taxon>Agaricomycetidae</taxon>
        <taxon>Agaricales</taxon>
        <taxon>Agaricineae</taxon>
        <taxon>Strophariaceae</taxon>
        <taxon>Hypholoma</taxon>
    </lineage>
</organism>
<keyword evidence="12" id="KW-0378">Hydrolase</keyword>
<keyword evidence="3 10" id="KW-0812">Transmembrane</keyword>
<feature type="compositionally biased region" description="Low complexity" evidence="9">
    <location>
        <begin position="10"/>
        <end position="22"/>
    </location>
</feature>
<dbReference type="InterPro" id="IPR005629">
    <property type="entry name" value="Skn1/Kre6/Sbg1"/>
</dbReference>
<evidence type="ECO:0000256" key="5">
    <source>
        <dbReference type="ARBA" id="ARBA00022989"/>
    </source>
</evidence>
<feature type="region of interest" description="Disordered" evidence="9">
    <location>
        <begin position="1"/>
        <end position="67"/>
    </location>
</feature>
<dbReference type="GO" id="GO:0005886">
    <property type="term" value="C:plasma membrane"/>
    <property type="evidence" value="ECO:0007669"/>
    <property type="project" value="TreeGrafter"/>
</dbReference>
<dbReference type="GO" id="GO:0006078">
    <property type="term" value="P:(1-&gt;6)-beta-D-glucan biosynthetic process"/>
    <property type="evidence" value="ECO:0007669"/>
    <property type="project" value="TreeGrafter"/>
</dbReference>